<evidence type="ECO:0000256" key="6">
    <source>
        <dbReference type="ARBA" id="ARBA00023136"/>
    </source>
</evidence>
<proteinExistence type="predicted"/>
<evidence type="ECO:0000256" key="9">
    <source>
        <dbReference type="ARBA" id="ARBA00023286"/>
    </source>
</evidence>
<dbReference type="Pfam" id="PF10613">
    <property type="entry name" value="Lig_chan-Glu_bd"/>
    <property type="match status" value="1"/>
</dbReference>
<evidence type="ECO:0000313" key="14">
    <source>
        <dbReference type="Proteomes" id="UP000326396"/>
    </source>
</evidence>
<keyword evidence="9" id="KW-1071">Ligand-gated ion channel</keyword>
<comment type="subcellular location">
    <subcellularLocation>
        <location evidence="1">Membrane</location>
        <topology evidence="1">Multi-pass membrane protein</topology>
    </subcellularLocation>
</comment>
<dbReference type="PANTHER" id="PTHR18966">
    <property type="entry name" value="IONOTROPIC GLUTAMATE RECEPTOR"/>
    <property type="match status" value="1"/>
</dbReference>
<comment type="caution">
    <text evidence="13">The sequence shown here is derived from an EMBL/GenBank/DDBJ whole genome shotgun (WGS) entry which is preliminary data.</text>
</comment>
<feature type="transmembrane region" description="Helical" evidence="11">
    <location>
        <begin position="244"/>
        <end position="268"/>
    </location>
</feature>
<accession>A0A5N6M2N2</accession>
<evidence type="ECO:0000256" key="7">
    <source>
        <dbReference type="ARBA" id="ARBA00023170"/>
    </source>
</evidence>
<keyword evidence="10" id="KW-0407">Ion channel</keyword>
<dbReference type="GO" id="GO:0016020">
    <property type="term" value="C:membrane"/>
    <property type="evidence" value="ECO:0007669"/>
    <property type="project" value="UniProtKB-SubCell"/>
</dbReference>
<feature type="domain" description="Ionotropic glutamate receptor C-terminal" evidence="12">
    <location>
        <begin position="58"/>
        <end position="397"/>
    </location>
</feature>
<evidence type="ECO:0000256" key="11">
    <source>
        <dbReference type="SAM" id="Phobius"/>
    </source>
</evidence>
<dbReference type="GO" id="GO:0015276">
    <property type="term" value="F:ligand-gated monoatomic ion channel activity"/>
    <property type="evidence" value="ECO:0007669"/>
    <property type="project" value="InterPro"/>
</dbReference>
<evidence type="ECO:0000259" key="12">
    <source>
        <dbReference type="SMART" id="SM00079"/>
    </source>
</evidence>
<dbReference type="InterPro" id="IPR015683">
    <property type="entry name" value="Ionotropic_Glu_rcpt"/>
</dbReference>
<feature type="transmembrane region" description="Helical" evidence="11">
    <location>
        <begin position="419"/>
        <end position="437"/>
    </location>
</feature>
<sequence length="474" mass="53203">MADEFKTASGEPIEINGTYSNHMRGWIQKQFSGNLNICSDIFGSKWKKVNKTQSPCPQLIAWVPKKTDFIEFVDVNDDGELKGGFSIAIFCLVLQELPFNIQPVFVPFINETGESRGSYDKLVQQIEGKSCEAVAGDITITANRTKYVDFTMPYMSSGIYMLVPAAQTWNQTLVTLVKPFTMELWFTIILACVFIGVAVGILESRVNNPEFKVPIFHKLLMIMWFLVSTFFFHEGRIHNRFSKFVLVIWLTTIFIVMQIFTACLSSWLTVNQLQPKVPKEYHVIGYQDGSCVADFAIDREEFPSSIERLQSLSSMDDYKTVLDNGTVGAIFDELPYVDIFIAKYGSNYMKVGPLAEEPGLGFALSHGFPLQANFSTAVIKVTGSPNMTDMMKKYLGVITPFQTQADVGSGTPQSLDVNSFFLLFIFMGLATVMALIFSEISIMRKPAQIYPVVLMNMKPSPAQTMTMHVAQLDH</sequence>
<evidence type="ECO:0000256" key="10">
    <source>
        <dbReference type="ARBA" id="ARBA00023303"/>
    </source>
</evidence>
<dbReference type="InterPro" id="IPR019594">
    <property type="entry name" value="Glu/Gly-bd"/>
</dbReference>
<dbReference type="Gene3D" id="1.10.287.70">
    <property type="match status" value="1"/>
</dbReference>
<dbReference type="SUPFAM" id="SSF53850">
    <property type="entry name" value="Periplasmic binding protein-like II"/>
    <property type="match status" value="1"/>
</dbReference>
<keyword evidence="3 11" id="KW-0812">Transmembrane</keyword>
<evidence type="ECO:0000256" key="3">
    <source>
        <dbReference type="ARBA" id="ARBA00022692"/>
    </source>
</evidence>
<evidence type="ECO:0000256" key="8">
    <source>
        <dbReference type="ARBA" id="ARBA00023180"/>
    </source>
</evidence>
<keyword evidence="7" id="KW-0675">Receptor</keyword>
<dbReference type="Gene3D" id="3.40.190.10">
    <property type="entry name" value="Periplasmic binding protein-like II"/>
    <property type="match status" value="1"/>
</dbReference>
<dbReference type="AlphaFoldDB" id="A0A5N6M2N2"/>
<feature type="transmembrane region" description="Helical" evidence="11">
    <location>
        <begin position="184"/>
        <end position="202"/>
    </location>
</feature>
<keyword evidence="5" id="KW-0406">Ion transport</keyword>
<gene>
    <name evidence="13" type="ORF">E3N88_35922</name>
</gene>
<keyword evidence="8" id="KW-0325">Glycoprotein</keyword>
<dbReference type="EMBL" id="SZYD01000017">
    <property type="protein sequence ID" value="KAD3068042.1"/>
    <property type="molecule type" value="Genomic_DNA"/>
</dbReference>
<evidence type="ECO:0000256" key="1">
    <source>
        <dbReference type="ARBA" id="ARBA00004141"/>
    </source>
</evidence>
<keyword evidence="2" id="KW-0813">Transport</keyword>
<organism evidence="13 14">
    <name type="scientific">Mikania micrantha</name>
    <name type="common">bitter vine</name>
    <dbReference type="NCBI Taxonomy" id="192012"/>
    <lineage>
        <taxon>Eukaryota</taxon>
        <taxon>Viridiplantae</taxon>
        <taxon>Streptophyta</taxon>
        <taxon>Embryophyta</taxon>
        <taxon>Tracheophyta</taxon>
        <taxon>Spermatophyta</taxon>
        <taxon>Magnoliopsida</taxon>
        <taxon>eudicotyledons</taxon>
        <taxon>Gunneridae</taxon>
        <taxon>Pentapetalae</taxon>
        <taxon>asterids</taxon>
        <taxon>campanulids</taxon>
        <taxon>Asterales</taxon>
        <taxon>Asteraceae</taxon>
        <taxon>Asteroideae</taxon>
        <taxon>Heliantheae alliance</taxon>
        <taxon>Eupatorieae</taxon>
        <taxon>Mikania</taxon>
    </lineage>
</organism>
<evidence type="ECO:0000313" key="13">
    <source>
        <dbReference type="EMBL" id="KAD3068042.1"/>
    </source>
</evidence>
<dbReference type="SMART" id="SM00079">
    <property type="entry name" value="PBPe"/>
    <property type="match status" value="1"/>
</dbReference>
<protein>
    <recommendedName>
        <fullName evidence="12">Ionotropic glutamate receptor C-terminal domain-containing protein</fullName>
    </recommendedName>
</protein>
<keyword evidence="6 11" id="KW-0472">Membrane</keyword>
<keyword evidence="4 11" id="KW-1133">Transmembrane helix</keyword>
<keyword evidence="14" id="KW-1185">Reference proteome</keyword>
<dbReference type="OrthoDB" id="5984008at2759"/>
<reference evidence="13 14" key="1">
    <citation type="submission" date="2019-05" db="EMBL/GenBank/DDBJ databases">
        <title>Mikania micrantha, genome provides insights into the molecular mechanism of rapid growth.</title>
        <authorList>
            <person name="Liu B."/>
        </authorList>
    </citation>
    <scope>NUCLEOTIDE SEQUENCE [LARGE SCALE GENOMIC DNA]</scope>
    <source>
        <strain evidence="13">NLD-2019</strain>
        <tissue evidence="13">Leaf</tissue>
    </source>
</reference>
<name>A0A5N6M2N2_9ASTR</name>
<evidence type="ECO:0000256" key="5">
    <source>
        <dbReference type="ARBA" id="ARBA00023065"/>
    </source>
</evidence>
<evidence type="ECO:0000256" key="2">
    <source>
        <dbReference type="ARBA" id="ARBA00022448"/>
    </source>
</evidence>
<evidence type="ECO:0000256" key="4">
    <source>
        <dbReference type="ARBA" id="ARBA00022989"/>
    </source>
</evidence>
<dbReference type="Proteomes" id="UP000326396">
    <property type="component" value="Linkage Group LG7"/>
</dbReference>
<dbReference type="Pfam" id="PF00060">
    <property type="entry name" value="Lig_chan"/>
    <property type="match status" value="1"/>
</dbReference>
<dbReference type="InterPro" id="IPR001320">
    <property type="entry name" value="Iontro_rcpt_C"/>
</dbReference>
<feature type="transmembrane region" description="Helical" evidence="11">
    <location>
        <begin position="214"/>
        <end position="232"/>
    </location>
</feature>